<dbReference type="Gene3D" id="1.10.150.120">
    <property type="entry name" value="[2Fe-2S]-binding domain"/>
    <property type="match status" value="1"/>
</dbReference>
<dbReference type="InterPro" id="IPR036884">
    <property type="entry name" value="2Fe-2S-bd_dom_sf"/>
</dbReference>
<dbReference type="PANTHER" id="PTHR45444:SF3">
    <property type="entry name" value="XANTHINE DEHYDROGENASE"/>
    <property type="match status" value="1"/>
</dbReference>
<comment type="caution">
    <text evidence="2">The sequence shown here is derived from an EMBL/GenBank/DDBJ whole genome shotgun (WGS) entry which is preliminary data.</text>
</comment>
<dbReference type="Pfam" id="PF01799">
    <property type="entry name" value="Fer2_2"/>
    <property type="match status" value="1"/>
</dbReference>
<dbReference type="GO" id="GO:0005506">
    <property type="term" value="F:iron ion binding"/>
    <property type="evidence" value="ECO:0007669"/>
    <property type="project" value="InterPro"/>
</dbReference>
<protein>
    <submittedName>
        <fullName evidence="2">[2Fe-2S] binding domain</fullName>
    </submittedName>
</protein>
<gene>
    <name evidence="2" type="ORF">QE152_g10787</name>
</gene>
<accession>A0AAW1LU06</accession>
<dbReference type="InterPro" id="IPR016208">
    <property type="entry name" value="Ald_Oxase/xanthine_DH-like"/>
</dbReference>
<evidence type="ECO:0000259" key="1">
    <source>
        <dbReference type="Pfam" id="PF01799"/>
    </source>
</evidence>
<reference evidence="2 3" key="1">
    <citation type="journal article" date="2024" name="BMC Genomics">
        <title>De novo assembly and annotation of Popillia japonica's genome with initial clues to its potential as an invasive pest.</title>
        <authorList>
            <person name="Cucini C."/>
            <person name="Boschi S."/>
            <person name="Funari R."/>
            <person name="Cardaioli E."/>
            <person name="Iannotti N."/>
            <person name="Marturano G."/>
            <person name="Paoli F."/>
            <person name="Bruttini M."/>
            <person name="Carapelli A."/>
            <person name="Frati F."/>
            <person name="Nardi F."/>
        </authorList>
    </citation>
    <scope>NUCLEOTIDE SEQUENCE [LARGE SCALE GENOMIC DNA]</scope>
    <source>
        <strain evidence="2">DMR45628</strain>
    </source>
</reference>
<organism evidence="2 3">
    <name type="scientific">Popillia japonica</name>
    <name type="common">Japanese beetle</name>
    <dbReference type="NCBI Taxonomy" id="7064"/>
    <lineage>
        <taxon>Eukaryota</taxon>
        <taxon>Metazoa</taxon>
        <taxon>Ecdysozoa</taxon>
        <taxon>Arthropoda</taxon>
        <taxon>Hexapoda</taxon>
        <taxon>Insecta</taxon>
        <taxon>Pterygota</taxon>
        <taxon>Neoptera</taxon>
        <taxon>Endopterygota</taxon>
        <taxon>Coleoptera</taxon>
        <taxon>Polyphaga</taxon>
        <taxon>Scarabaeiformia</taxon>
        <taxon>Scarabaeidae</taxon>
        <taxon>Rutelinae</taxon>
        <taxon>Popillia</taxon>
    </lineage>
</organism>
<dbReference type="AlphaFoldDB" id="A0AAW1LU06"/>
<keyword evidence="3" id="KW-1185">Reference proteome</keyword>
<proteinExistence type="predicted"/>
<dbReference type="Proteomes" id="UP001458880">
    <property type="component" value="Unassembled WGS sequence"/>
</dbReference>
<dbReference type="SUPFAM" id="SSF47741">
    <property type="entry name" value="CO dehydrogenase ISP C-domain like"/>
    <property type="match status" value="1"/>
</dbReference>
<sequence>MVMSMYALLEENENVTMSTIENSLGGNICRCTGYRPILAAFKSLASDADRTLIGTYPDIEDVATCKKDGKCKQECRSSCRKQEKVSFRLPYADGEWYKVYTITEIAELFQSYPDATYMLMCGNTAQATAEPPLCTTCCIPLAITLETMLKNGIPWRALQRWKIPSQFFT</sequence>
<dbReference type="InterPro" id="IPR002888">
    <property type="entry name" value="2Fe-2S-bd"/>
</dbReference>
<evidence type="ECO:0000313" key="3">
    <source>
        <dbReference type="Proteomes" id="UP001458880"/>
    </source>
</evidence>
<name>A0AAW1LU06_POPJA</name>
<dbReference type="GO" id="GO:0016491">
    <property type="term" value="F:oxidoreductase activity"/>
    <property type="evidence" value="ECO:0007669"/>
    <property type="project" value="InterPro"/>
</dbReference>
<feature type="domain" description="[2Fe-2S]-binding" evidence="1">
    <location>
        <begin position="1"/>
        <end position="42"/>
    </location>
</feature>
<evidence type="ECO:0000313" key="2">
    <source>
        <dbReference type="EMBL" id="KAK9737330.1"/>
    </source>
</evidence>
<dbReference type="EMBL" id="JASPKY010000101">
    <property type="protein sequence ID" value="KAK9737330.1"/>
    <property type="molecule type" value="Genomic_DNA"/>
</dbReference>
<dbReference type="PANTHER" id="PTHR45444">
    <property type="entry name" value="XANTHINE DEHYDROGENASE"/>
    <property type="match status" value="1"/>
</dbReference>